<reference evidence="1 2" key="1">
    <citation type="submission" date="2018-06" db="EMBL/GenBank/DDBJ databases">
        <authorList>
            <consortium name="Pathogen Informatics"/>
            <person name="Doyle S."/>
        </authorList>
    </citation>
    <scope>NUCLEOTIDE SEQUENCE [LARGE SCALE GENOMIC DNA]</scope>
    <source>
        <strain evidence="1 2">NCTC5664</strain>
    </source>
</reference>
<dbReference type="GO" id="GO:0046872">
    <property type="term" value="F:metal ion binding"/>
    <property type="evidence" value="ECO:0007669"/>
    <property type="project" value="InterPro"/>
</dbReference>
<dbReference type="InterPro" id="IPR006129">
    <property type="entry name" value="AdhesinB"/>
</dbReference>
<dbReference type="Pfam" id="PF01297">
    <property type="entry name" value="ZnuA"/>
    <property type="match status" value="1"/>
</dbReference>
<accession>A0A380E104</accession>
<dbReference type="SUPFAM" id="SSF53807">
    <property type="entry name" value="Helical backbone' metal receptor"/>
    <property type="match status" value="1"/>
</dbReference>
<dbReference type="Gene3D" id="3.40.50.1980">
    <property type="entry name" value="Nitrogenase molybdenum iron protein domain"/>
    <property type="match status" value="1"/>
</dbReference>
<dbReference type="PRINTS" id="PR00691">
    <property type="entry name" value="ADHESINB"/>
</dbReference>
<gene>
    <name evidence="1" type="ORF">NCTC5664_03153</name>
</gene>
<proteinExistence type="predicted"/>
<dbReference type="Proteomes" id="UP000254502">
    <property type="component" value="Unassembled WGS sequence"/>
</dbReference>
<dbReference type="EMBL" id="UHAQ01000003">
    <property type="protein sequence ID" value="SUK90399.1"/>
    <property type="molecule type" value="Genomic_DNA"/>
</dbReference>
<dbReference type="AlphaFoldDB" id="A0A380E104"/>
<name>A0A380E104_STAAU</name>
<organism evidence="1 2">
    <name type="scientific">Staphylococcus aureus</name>
    <dbReference type="NCBI Taxonomy" id="1280"/>
    <lineage>
        <taxon>Bacteria</taxon>
        <taxon>Bacillati</taxon>
        <taxon>Bacillota</taxon>
        <taxon>Bacilli</taxon>
        <taxon>Bacillales</taxon>
        <taxon>Staphylococcaceae</taxon>
        <taxon>Staphylococcus</taxon>
    </lineage>
</organism>
<dbReference type="GO" id="GO:0030001">
    <property type="term" value="P:metal ion transport"/>
    <property type="evidence" value="ECO:0007669"/>
    <property type="project" value="InterPro"/>
</dbReference>
<evidence type="ECO:0000313" key="1">
    <source>
        <dbReference type="EMBL" id="SUK90399.1"/>
    </source>
</evidence>
<dbReference type="InterPro" id="IPR006127">
    <property type="entry name" value="ZnuA-like"/>
</dbReference>
<sequence length="91" mass="10241">MKVPSSTSQNNTVLHQVIFGKLTLEKQGTPEQMRQAIEFVKKHKLKTLIVETSVDKKAMESLSEETKKISLVKCTQIQSVKKALKVTLTTK</sequence>
<dbReference type="GO" id="GO:0007155">
    <property type="term" value="P:cell adhesion"/>
    <property type="evidence" value="ECO:0007669"/>
    <property type="project" value="InterPro"/>
</dbReference>
<evidence type="ECO:0000313" key="2">
    <source>
        <dbReference type="Proteomes" id="UP000254502"/>
    </source>
</evidence>
<protein>
    <submittedName>
        <fullName evidence="1">ABC transporter substrate-binding protein</fullName>
    </submittedName>
</protein>